<keyword evidence="8" id="KW-1185">Reference proteome</keyword>
<feature type="transmembrane region" description="Helical" evidence="5">
    <location>
        <begin position="6"/>
        <end position="36"/>
    </location>
</feature>
<evidence type="ECO:0000313" key="8">
    <source>
        <dbReference type="Proteomes" id="UP000294678"/>
    </source>
</evidence>
<name>A0AA46DZF6_9FUSO</name>
<dbReference type="PANTHER" id="PTHR33507">
    <property type="entry name" value="INNER MEMBRANE PROTEIN YBBJ"/>
    <property type="match status" value="1"/>
</dbReference>
<dbReference type="PANTHER" id="PTHR33507:SF3">
    <property type="entry name" value="INNER MEMBRANE PROTEIN YBBJ"/>
    <property type="match status" value="1"/>
</dbReference>
<keyword evidence="7" id="KW-0378">Hydrolase</keyword>
<feature type="transmembrane region" description="Helical" evidence="5">
    <location>
        <begin position="48"/>
        <end position="65"/>
    </location>
</feature>
<dbReference type="Proteomes" id="UP000294678">
    <property type="component" value="Unassembled WGS sequence"/>
</dbReference>
<proteinExistence type="predicted"/>
<evidence type="ECO:0000256" key="3">
    <source>
        <dbReference type="ARBA" id="ARBA00022989"/>
    </source>
</evidence>
<comment type="caution">
    <text evidence="7">The sequence shown here is derived from an EMBL/GenBank/DDBJ whole genome shotgun (WGS) entry which is preliminary data.</text>
</comment>
<dbReference type="Gene3D" id="2.40.50.140">
    <property type="entry name" value="Nucleic acid-binding proteins"/>
    <property type="match status" value="1"/>
</dbReference>
<dbReference type="InterPro" id="IPR052165">
    <property type="entry name" value="Membrane_assoc_protease"/>
</dbReference>
<gene>
    <name evidence="7" type="ORF">EV215_0953</name>
</gene>
<feature type="domain" description="NfeD-like C-terminal" evidence="6">
    <location>
        <begin position="83"/>
        <end position="137"/>
    </location>
</feature>
<evidence type="ECO:0000259" key="6">
    <source>
        <dbReference type="Pfam" id="PF01957"/>
    </source>
</evidence>
<keyword evidence="2 5" id="KW-0812">Transmembrane</keyword>
<comment type="subcellular location">
    <subcellularLocation>
        <location evidence="1">Membrane</location>
        <topology evidence="1">Multi-pass membrane protein</topology>
    </subcellularLocation>
</comment>
<reference evidence="7 8" key="1">
    <citation type="submission" date="2019-03" db="EMBL/GenBank/DDBJ databases">
        <title>Genomic Encyclopedia of Type Strains, Phase IV (KMG-IV): sequencing the most valuable type-strain genomes for metagenomic binning, comparative biology and taxonomic classification.</title>
        <authorList>
            <person name="Goeker M."/>
        </authorList>
    </citation>
    <scope>NUCLEOTIDE SEQUENCE [LARGE SCALE GENOMIC DNA]</scope>
    <source>
        <strain evidence="7 8">DSM 100055</strain>
    </source>
</reference>
<evidence type="ECO:0000256" key="2">
    <source>
        <dbReference type="ARBA" id="ARBA00022692"/>
    </source>
</evidence>
<sequence length="143" mass="16712">MSLFYFFLIIFLILLSLEIITPGTFIFFSFSIAALITSFFTFSIKNTNILMFIFSIFSIITIFLSKKYLNNFIKTNDTKTNIDNYIGQQVKVLKKLDNNNYRIKIYSEEWNAISNSDLKKDDIAIIIKKEGNHLIIKEAHNNE</sequence>
<dbReference type="GO" id="GO:0008233">
    <property type="term" value="F:peptidase activity"/>
    <property type="evidence" value="ECO:0007669"/>
    <property type="project" value="UniProtKB-KW"/>
</dbReference>
<dbReference type="InterPro" id="IPR012340">
    <property type="entry name" value="NA-bd_OB-fold"/>
</dbReference>
<evidence type="ECO:0000256" key="1">
    <source>
        <dbReference type="ARBA" id="ARBA00004141"/>
    </source>
</evidence>
<dbReference type="AlphaFoldDB" id="A0AA46DZF6"/>
<keyword evidence="4 5" id="KW-0472">Membrane</keyword>
<accession>A0AA46DZF6</accession>
<dbReference type="GO" id="GO:0006508">
    <property type="term" value="P:proteolysis"/>
    <property type="evidence" value="ECO:0007669"/>
    <property type="project" value="UniProtKB-KW"/>
</dbReference>
<dbReference type="EMBL" id="SOBG01000003">
    <property type="protein sequence ID" value="TDT71575.1"/>
    <property type="molecule type" value="Genomic_DNA"/>
</dbReference>
<dbReference type="GO" id="GO:0005886">
    <property type="term" value="C:plasma membrane"/>
    <property type="evidence" value="ECO:0007669"/>
    <property type="project" value="TreeGrafter"/>
</dbReference>
<evidence type="ECO:0000256" key="4">
    <source>
        <dbReference type="ARBA" id="ARBA00023136"/>
    </source>
</evidence>
<evidence type="ECO:0000313" key="7">
    <source>
        <dbReference type="EMBL" id="TDT71575.1"/>
    </source>
</evidence>
<keyword evidence="3 5" id="KW-1133">Transmembrane helix</keyword>
<organism evidence="7 8">
    <name type="scientific">Hypnocyclicus thermotrophus</name>
    <dbReference type="NCBI Taxonomy" id="1627895"/>
    <lineage>
        <taxon>Bacteria</taxon>
        <taxon>Fusobacteriati</taxon>
        <taxon>Fusobacteriota</taxon>
        <taxon>Fusobacteriia</taxon>
        <taxon>Fusobacteriales</taxon>
        <taxon>Fusobacteriaceae</taxon>
        <taxon>Hypnocyclicus</taxon>
    </lineage>
</organism>
<keyword evidence="7" id="KW-0645">Protease</keyword>
<dbReference type="Pfam" id="PF01957">
    <property type="entry name" value="NfeD"/>
    <property type="match status" value="1"/>
</dbReference>
<dbReference type="InterPro" id="IPR002810">
    <property type="entry name" value="NfeD-like_C"/>
</dbReference>
<protein>
    <submittedName>
        <fullName evidence="7">Membrane protein implicated in regulation of membrane protease activity</fullName>
    </submittedName>
</protein>
<evidence type="ECO:0000256" key="5">
    <source>
        <dbReference type="SAM" id="Phobius"/>
    </source>
</evidence>
<dbReference type="SUPFAM" id="SSF141322">
    <property type="entry name" value="NfeD domain-like"/>
    <property type="match status" value="1"/>
</dbReference>